<feature type="transmembrane region" description="Helical" evidence="8">
    <location>
        <begin position="163"/>
        <end position="182"/>
    </location>
</feature>
<dbReference type="InterPro" id="IPR003439">
    <property type="entry name" value="ABC_transporter-like_ATP-bd"/>
</dbReference>
<dbReference type="OrthoDB" id="6500128at2759"/>
<comment type="subcellular location">
    <subcellularLocation>
        <location evidence="1">Membrane</location>
        <topology evidence="1">Multi-pass membrane protein</topology>
    </subcellularLocation>
</comment>
<dbReference type="Proteomes" id="UP000008743">
    <property type="component" value="Unassembled WGS sequence"/>
</dbReference>
<dbReference type="GO" id="GO:0016020">
    <property type="term" value="C:membrane"/>
    <property type="evidence" value="ECO:0007669"/>
    <property type="project" value="UniProtKB-SubCell"/>
</dbReference>
<sequence>MSFQRLESRDADDDGALLSSSSLGLRSVTAADQQQQQPEDVEDEYETAQGDGRDLFSSGNVADSKTPARPKFTFAGLSIGQGHGHGHSHGGHGGGSGGGGGGGDSHGGSGQAHHGHSHGWFRHSHAKDFQQDHGMGHSHDRHGHLVRMSAIAKFAQIARPERTMMLVGAVALSLSVAVNLFLPYSLGSLLADAAETGSNTTTTTSNGEVREKTSFSTIVNMTFVYMAIYVFGSLMTSTRAFAFSIAGERLVRRVRCALYASILSQPMSFFDKARSGELLNRLSADTDLLKHTISLSLAQALRFLVQVIGGTLFLFYLSWQMTLVLLSVIPLVALGGWCYTRKARVLSRTLQDALAEDATIADEVINGMRHVQAFGRQDFEQKRFTTHLNATYKYAHKLAMSTSIFMGAAEFGSYWAVLMVILYGAHLLIEGQLSSSFVTSYILYAVYVAHALGALSHVGAELSKCAGAVERLMQLLSLFSSSQAADSPNFSLVEELSSVDIRGYQPRDGLRGLVEFEHVCFSYDTVDTSISDRAIEQHTNSHPFTTSHIHHPTTGEPMRPSSGRSKAAGSDRQVLMDVSFVAQPRMTIGLVGPSGAGKSSILQLLLAFYAPSAGSIKIDGHPIESFNSNWLRQNVGYVSQDPTLFCCSIGDNIRYGRLDATQAEVEEAARVALIHDFIMSLPHGYNTIVGERGAKLSGGQRQRIAIARVVLKNAMIVLMDEPTSALDAESEQLVQQALEALYKNRTCLIVSHRLDVIRSCDLILVFEHGRLIEKGTHQELQGAGKTYSKLLAIQSSS</sequence>
<dbReference type="Pfam" id="PF00664">
    <property type="entry name" value="ABC_membrane"/>
    <property type="match status" value="1"/>
</dbReference>
<dbReference type="SUPFAM" id="SSF52540">
    <property type="entry name" value="P-loop containing nucleoside triphosphate hydrolases"/>
    <property type="match status" value="1"/>
</dbReference>
<gene>
    <name evidence="11" type="ORF">CAOG_003032</name>
</gene>
<protein>
    <submittedName>
        <fullName evidence="11">Efflux ABC transporter</fullName>
    </submittedName>
</protein>
<dbReference type="InterPro" id="IPR003593">
    <property type="entry name" value="AAA+_ATPase"/>
</dbReference>
<dbReference type="Gene3D" id="1.20.1560.10">
    <property type="entry name" value="ABC transporter type 1, transmembrane domain"/>
    <property type="match status" value="1"/>
</dbReference>
<feature type="transmembrane region" description="Helical" evidence="8">
    <location>
        <begin position="404"/>
        <end position="429"/>
    </location>
</feature>
<feature type="transmembrane region" description="Helical" evidence="8">
    <location>
        <begin position="441"/>
        <end position="463"/>
    </location>
</feature>
<keyword evidence="6 8" id="KW-0472">Membrane</keyword>
<dbReference type="EMBL" id="KE346363">
    <property type="protein sequence ID" value="KJE91990.1"/>
    <property type="molecule type" value="Genomic_DNA"/>
</dbReference>
<dbReference type="eggNOG" id="KOG0058">
    <property type="taxonomic scope" value="Eukaryota"/>
</dbReference>
<evidence type="ECO:0000256" key="3">
    <source>
        <dbReference type="ARBA" id="ARBA00022741"/>
    </source>
</evidence>
<dbReference type="InterPro" id="IPR039421">
    <property type="entry name" value="Type_1_exporter"/>
</dbReference>
<feature type="transmembrane region" description="Helical" evidence="8">
    <location>
        <begin position="223"/>
        <end position="245"/>
    </location>
</feature>
<proteinExistence type="predicted"/>
<evidence type="ECO:0000259" key="10">
    <source>
        <dbReference type="PROSITE" id="PS50929"/>
    </source>
</evidence>
<dbReference type="Gene3D" id="3.40.50.300">
    <property type="entry name" value="P-loop containing nucleotide triphosphate hydrolases"/>
    <property type="match status" value="1"/>
</dbReference>
<dbReference type="InterPro" id="IPR027417">
    <property type="entry name" value="P-loop_NTPase"/>
</dbReference>
<dbReference type="PANTHER" id="PTHR43394">
    <property type="entry name" value="ATP-DEPENDENT PERMEASE MDL1, MITOCHONDRIAL"/>
    <property type="match status" value="1"/>
</dbReference>
<dbReference type="PROSITE" id="PS00211">
    <property type="entry name" value="ABC_TRANSPORTER_1"/>
    <property type="match status" value="1"/>
</dbReference>
<feature type="compositionally biased region" description="Gly residues" evidence="7">
    <location>
        <begin position="91"/>
        <end position="110"/>
    </location>
</feature>
<dbReference type="Pfam" id="PF00005">
    <property type="entry name" value="ABC_tran"/>
    <property type="match status" value="1"/>
</dbReference>
<evidence type="ECO:0000256" key="5">
    <source>
        <dbReference type="ARBA" id="ARBA00022989"/>
    </source>
</evidence>
<dbReference type="InParanoid" id="A0A0D2WME8"/>
<dbReference type="GO" id="GO:0015421">
    <property type="term" value="F:ABC-type oligopeptide transporter activity"/>
    <property type="evidence" value="ECO:0007669"/>
    <property type="project" value="TreeGrafter"/>
</dbReference>
<evidence type="ECO:0000256" key="2">
    <source>
        <dbReference type="ARBA" id="ARBA00022692"/>
    </source>
</evidence>
<dbReference type="AlphaFoldDB" id="A0A0D2WME8"/>
<dbReference type="PANTHER" id="PTHR43394:SF1">
    <property type="entry name" value="ATP-BINDING CASSETTE SUB-FAMILY B MEMBER 10, MITOCHONDRIAL"/>
    <property type="match status" value="1"/>
</dbReference>
<dbReference type="PhylomeDB" id="A0A0D2WME8"/>
<evidence type="ECO:0000259" key="9">
    <source>
        <dbReference type="PROSITE" id="PS50893"/>
    </source>
</evidence>
<dbReference type="RefSeq" id="XP_004363871.1">
    <property type="nucleotide sequence ID" value="XM_004363814.2"/>
</dbReference>
<keyword evidence="5 8" id="KW-1133">Transmembrane helix</keyword>
<keyword evidence="2 8" id="KW-0812">Transmembrane</keyword>
<dbReference type="PROSITE" id="PS50893">
    <property type="entry name" value="ABC_TRANSPORTER_2"/>
    <property type="match status" value="1"/>
</dbReference>
<dbReference type="InterPro" id="IPR036640">
    <property type="entry name" value="ABC1_TM_sf"/>
</dbReference>
<reference evidence="12" key="1">
    <citation type="submission" date="2011-02" db="EMBL/GenBank/DDBJ databases">
        <title>The Genome Sequence of Capsaspora owczarzaki ATCC 30864.</title>
        <authorList>
            <person name="Russ C."/>
            <person name="Cuomo C."/>
            <person name="Burger G."/>
            <person name="Gray M.W."/>
            <person name="Holland P.W.H."/>
            <person name="King N."/>
            <person name="Lang F.B.F."/>
            <person name="Roger A.J."/>
            <person name="Ruiz-Trillo I."/>
            <person name="Young S.K."/>
            <person name="Zeng Q."/>
            <person name="Gargeya S."/>
            <person name="Alvarado L."/>
            <person name="Berlin A."/>
            <person name="Chapman S.B."/>
            <person name="Chen Z."/>
            <person name="Freedman E."/>
            <person name="Gellesch M."/>
            <person name="Goldberg J."/>
            <person name="Griggs A."/>
            <person name="Gujja S."/>
            <person name="Heilman E."/>
            <person name="Heiman D."/>
            <person name="Howarth C."/>
            <person name="Mehta T."/>
            <person name="Neiman D."/>
            <person name="Pearson M."/>
            <person name="Roberts A."/>
            <person name="Saif S."/>
            <person name="Shea T."/>
            <person name="Shenoy N."/>
            <person name="Sisk P."/>
            <person name="Stolte C."/>
            <person name="Sykes S."/>
            <person name="White J."/>
            <person name="Yandava C."/>
            <person name="Haas B."/>
            <person name="Nusbaum C."/>
            <person name="Birren B."/>
        </authorList>
    </citation>
    <scope>NUCLEOTIDE SEQUENCE</scope>
    <source>
        <strain evidence="12">ATCC 30864</strain>
    </source>
</reference>
<evidence type="ECO:0000256" key="6">
    <source>
        <dbReference type="ARBA" id="ARBA00023136"/>
    </source>
</evidence>
<dbReference type="CDD" id="cd18557">
    <property type="entry name" value="ABC_6TM_TAP_ABCB8_10_like"/>
    <property type="match status" value="1"/>
</dbReference>
<dbReference type="InterPro" id="IPR011527">
    <property type="entry name" value="ABC1_TM_dom"/>
</dbReference>
<name>A0A0D2WME8_CAPO3</name>
<dbReference type="InterPro" id="IPR017871">
    <property type="entry name" value="ABC_transporter-like_CS"/>
</dbReference>
<dbReference type="OMA" id="RAAYCHE"/>
<evidence type="ECO:0000256" key="1">
    <source>
        <dbReference type="ARBA" id="ARBA00004141"/>
    </source>
</evidence>
<dbReference type="GO" id="GO:0016887">
    <property type="term" value="F:ATP hydrolysis activity"/>
    <property type="evidence" value="ECO:0007669"/>
    <property type="project" value="InterPro"/>
</dbReference>
<evidence type="ECO:0000313" key="12">
    <source>
        <dbReference type="Proteomes" id="UP000008743"/>
    </source>
</evidence>
<feature type="domain" description="ABC transmembrane type-1" evidence="10">
    <location>
        <begin position="166"/>
        <end position="464"/>
    </location>
</feature>
<dbReference type="GO" id="GO:0005524">
    <property type="term" value="F:ATP binding"/>
    <property type="evidence" value="ECO:0007669"/>
    <property type="project" value="UniProtKB-KW"/>
</dbReference>
<organism evidence="11 12">
    <name type="scientific">Capsaspora owczarzaki (strain ATCC 30864)</name>
    <dbReference type="NCBI Taxonomy" id="595528"/>
    <lineage>
        <taxon>Eukaryota</taxon>
        <taxon>Filasterea</taxon>
        <taxon>Capsaspora</taxon>
    </lineage>
</organism>
<feature type="transmembrane region" description="Helical" evidence="8">
    <location>
        <begin position="323"/>
        <end position="340"/>
    </location>
</feature>
<evidence type="ECO:0000256" key="7">
    <source>
        <dbReference type="SAM" id="MobiDB-lite"/>
    </source>
</evidence>
<accession>A0A0D2WME8</accession>
<feature type="compositionally biased region" description="Low complexity" evidence="7">
    <location>
        <begin position="16"/>
        <end position="37"/>
    </location>
</feature>
<keyword evidence="12" id="KW-1185">Reference proteome</keyword>
<evidence type="ECO:0000313" key="11">
    <source>
        <dbReference type="EMBL" id="KJE91990.1"/>
    </source>
</evidence>
<evidence type="ECO:0000256" key="8">
    <source>
        <dbReference type="SAM" id="Phobius"/>
    </source>
</evidence>
<dbReference type="PROSITE" id="PS50929">
    <property type="entry name" value="ABC_TM1F"/>
    <property type="match status" value="1"/>
</dbReference>
<dbReference type="FunFam" id="3.40.50.300:FF:000218">
    <property type="entry name" value="Multidrug ABC transporter ATP-binding protein"/>
    <property type="match status" value="1"/>
</dbReference>
<dbReference type="SUPFAM" id="SSF90123">
    <property type="entry name" value="ABC transporter transmembrane region"/>
    <property type="match status" value="1"/>
</dbReference>
<evidence type="ECO:0000256" key="4">
    <source>
        <dbReference type="ARBA" id="ARBA00022840"/>
    </source>
</evidence>
<feature type="region of interest" description="Disordered" evidence="7">
    <location>
        <begin position="1"/>
        <end position="119"/>
    </location>
</feature>
<feature type="domain" description="ABC transporter" evidence="9">
    <location>
        <begin position="558"/>
        <end position="793"/>
    </location>
</feature>
<feature type="region of interest" description="Disordered" evidence="7">
    <location>
        <begin position="541"/>
        <end position="570"/>
    </location>
</feature>
<dbReference type="STRING" id="595528.A0A0D2WME8"/>
<dbReference type="SMART" id="SM00382">
    <property type="entry name" value="AAA"/>
    <property type="match status" value="1"/>
</dbReference>
<keyword evidence="3" id="KW-0547">Nucleotide-binding</keyword>
<keyword evidence="4" id="KW-0067">ATP-binding</keyword>